<evidence type="ECO:0000256" key="2">
    <source>
        <dbReference type="ARBA" id="ARBA00022475"/>
    </source>
</evidence>
<dbReference type="GO" id="GO:0004984">
    <property type="term" value="F:olfactory receptor activity"/>
    <property type="evidence" value="ECO:0007669"/>
    <property type="project" value="InterPro"/>
</dbReference>
<dbReference type="AlphaFoldDB" id="A0A336L3U1"/>
<dbReference type="Pfam" id="PF02949">
    <property type="entry name" value="7tm_6"/>
    <property type="match status" value="1"/>
</dbReference>
<evidence type="ECO:0000256" key="9">
    <source>
        <dbReference type="ARBA" id="ARBA00023224"/>
    </source>
</evidence>
<keyword evidence="8" id="KW-0675">Receptor</keyword>
<keyword evidence="4 10" id="KW-0812">Transmembrane</keyword>
<dbReference type="InterPro" id="IPR004117">
    <property type="entry name" value="7tm6_olfct_rcpt"/>
</dbReference>
<keyword evidence="7 10" id="KW-0472">Membrane</keyword>
<gene>
    <name evidence="11" type="primary">CSON003797</name>
</gene>
<organism evidence="11">
    <name type="scientific">Culicoides sonorensis</name>
    <name type="common">Biting midge</name>
    <dbReference type="NCBI Taxonomy" id="179676"/>
    <lineage>
        <taxon>Eukaryota</taxon>
        <taxon>Metazoa</taxon>
        <taxon>Ecdysozoa</taxon>
        <taxon>Arthropoda</taxon>
        <taxon>Hexapoda</taxon>
        <taxon>Insecta</taxon>
        <taxon>Pterygota</taxon>
        <taxon>Neoptera</taxon>
        <taxon>Endopterygota</taxon>
        <taxon>Diptera</taxon>
        <taxon>Nematocera</taxon>
        <taxon>Chironomoidea</taxon>
        <taxon>Ceratopogonidae</taxon>
        <taxon>Ceratopogoninae</taxon>
        <taxon>Culicoides</taxon>
        <taxon>Monoculicoides</taxon>
    </lineage>
</organism>
<keyword evidence="3" id="KW-0716">Sensory transduction</keyword>
<keyword evidence="5" id="KW-0552">Olfaction</keyword>
<keyword evidence="2" id="KW-1003">Cell membrane</keyword>
<reference evidence="11" key="1">
    <citation type="submission" date="2018-04" db="EMBL/GenBank/DDBJ databases">
        <authorList>
            <person name="Go L.Y."/>
            <person name="Mitchell J.A."/>
        </authorList>
    </citation>
    <scope>NUCLEOTIDE SEQUENCE</scope>
    <source>
        <tissue evidence="11">Whole organism</tissue>
    </source>
</reference>
<protein>
    <submittedName>
        <fullName evidence="11">CSON003797 protein</fullName>
    </submittedName>
</protein>
<evidence type="ECO:0000313" key="12">
    <source>
        <dbReference type="EMBL" id="SSX31533.1"/>
    </source>
</evidence>
<evidence type="ECO:0000256" key="10">
    <source>
        <dbReference type="SAM" id="Phobius"/>
    </source>
</evidence>
<dbReference type="PANTHER" id="PTHR21137:SF35">
    <property type="entry name" value="ODORANT RECEPTOR 19A-RELATED"/>
    <property type="match status" value="1"/>
</dbReference>
<reference evidence="12" key="2">
    <citation type="submission" date="2018-07" db="EMBL/GenBank/DDBJ databases">
        <authorList>
            <person name="Quirk P.G."/>
            <person name="Krulwich T.A."/>
        </authorList>
    </citation>
    <scope>NUCLEOTIDE SEQUENCE</scope>
</reference>
<evidence type="ECO:0000313" key="11">
    <source>
        <dbReference type="EMBL" id="SSX12015.1"/>
    </source>
</evidence>
<proteinExistence type="predicted"/>
<evidence type="ECO:0000256" key="3">
    <source>
        <dbReference type="ARBA" id="ARBA00022606"/>
    </source>
</evidence>
<sequence length="239" mass="28231">MLRMVGLWTPENAYWKTAYRYYSNFCAIVWVLFFLCTQAYFFINVSSVADVADALYFFLNELMLLPKIYYYRKNATLMKKVVAKLESENFLPKNMDEEKYCKELQKCFKESIFVQLITTCFICCMTELQMAVEIKKSLFLFLTNSLPYFFVLAYQIYLLCKAGNELTYASKSLMYDAFRSNFMTFDKRTSNVLLLFMERVKRDIKIDAQLIFTITLSIQNFLSIMRASYSYFAVLQSLG</sequence>
<feature type="transmembrane region" description="Helical" evidence="10">
    <location>
        <begin position="21"/>
        <end position="42"/>
    </location>
</feature>
<keyword evidence="9" id="KW-0807">Transducer</keyword>
<dbReference type="PANTHER" id="PTHR21137">
    <property type="entry name" value="ODORANT RECEPTOR"/>
    <property type="match status" value="1"/>
</dbReference>
<dbReference type="EMBL" id="UFQT01001725">
    <property type="protein sequence ID" value="SSX31533.1"/>
    <property type="molecule type" value="Genomic_DNA"/>
</dbReference>
<keyword evidence="6 10" id="KW-1133">Transmembrane helix</keyword>
<dbReference type="EMBL" id="UFQS01001725">
    <property type="protein sequence ID" value="SSX12015.1"/>
    <property type="molecule type" value="Genomic_DNA"/>
</dbReference>
<dbReference type="GO" id="GO:0005549">
    <property type="term" value="F:odorant binding"/>
    <property type="evidence" value="ECO:0007669"/>
    <property type="project" value="InterPro"/>
</dbReference>
<feature type="transmembrane region" description="Helical" evidence="10">
    <location>
        <begin position="138"/>
        <end position="160"/>
    </location>
</feature>
<evidence type="ECO:0000256" key="5">
    <source>
        <dbReference type="ARBA" id="ARBA00022725"/>
    </source>
</evidence>
<accession>A0A336L3U1</accession>
<name>A0A336L3U1_CULSO</name>
<evidence type="ECO:0000256" key="7">
    <source>
        <dbReference type="ARBA" id="ARBA00023136"/>
    </source>
</evidence>
<dbReference type="GO" id="GO:0007165">
    <property type="term" value="P:signal transduction"/>
    <property type="evidence" value="ECO:0007669"/>
    <property type="project" value="UniProtKB-KW"/>
</dbReference>
<evidence type="ECO:0000256" key="6">
    <source>
        <dbReference type="ARBA" id="ARBA00022989"/>
    </source>
</evidence>
<evidence type="ECO:0000256" key="8">
    <source>
        <dbReference type="ARBA" id="ARBA00023170"/>
    </source>
</evidence>
<dbReference type="VEuPathDB" id="VectorBase:CSON003797"/>
<evidence type="ECO:0000256" key="4">
    <source>
        <dbReference type="ARBA" id="ARBA00022692"/>
    </source>
</evidence>
<dbReference type="GO" id="GO:0005886">
    <property type="term" value="C:plasma membrane"/>
    <property type="evidence" value="ECO:0007669"/>
    <property type="project" value="UniProtKB-SubCell"/>
</dbReference>
<comment type="subcellular location">
    <subcellularLocation>
        <location evidence="1">Cell membrane</location>
        <topology evidence="1">Multi-pass membrane protein</topology>
    </subcellularLocation>
</comment>
<evidence type="ECO:0000256" key="1">
    <source>
        <dbReference type="ARBA" id="ARBA00004651"/>
    </source>
</evidence>
<feature type="transmembrane region" description="Helical" evidence="10">
    <location>
        <begin position="54"/>
        <end position="71"/>
    </location>
</feature>